<sequence>MMTEAAEKRLTEFWSTEQSRLVNYVKRLIEDAADRDGEDIVQDVILSVLSRNDEMDPIEDLSSYVYRSIRNRVIDHMRKRKDMVQFDTTDDEDSHLSLSNILHDPKYNALDEVMRGEVRERIFGAIGDLSDEEKAVLIETEFNGAKFRELSELWEVPMGTLLTRKSRAIAKIKESLADLNHNVNNVLKK</sequence>
<reference evidence="7" key="2">
    <citation type="submission" date="2021-01" db="EMBL/GenBank/DDBJ databases">
        <authorList>
            <person name="Hahn C.R."/>
            <person name="Youssef N.H."/>
            <person name="Elshahed M."/>
        </authorList>
    </citation>
    <scope>NUCLEOTIDE SEQUENCE</scope>
    <source>
        <strain evidence="7">Zod_Metabat.24</strain>
    </source>
</reference>
<evidence type="ECO:0000256" key="4">
    <source>
        <dbReference type="ARBA" id="ARBA00023125"/>
    </source>
</evidence>
<evidence type="ECO:0000259" key="6">
    <source>
        <dbReference type="Pfam" id="PF04542"/>
    </source>
</evidence>
<dbReference type="EMBL" id="JAFGIX010000073">
    <property type="protein sequence ID" value="MBN1574333.1"/>
    <property type="molecule type" value="Genomic_DNA"/>
</dbReference>
<evidence type="ECO:0000256" key="1">
    <source>
        <dbReference type="ARBA" id="ARBA00010641"/>
    </source>
</evidence>
<dbReference type="Gene3D" id="1.10.10.10">
    <property type="entry name" value="Winged helix-like DNA-binding domain superfamily/Winged helix DNA-binding domain"/>
    <property type="match status" value="1"/>
</dbReference>
<dbReference type="InterPro" id="IPR013324">
    <property type="entry name" value="RNA_pol_sigma_r3/r4-like"/>
</dbReference>
<evidence type="ECO:0000256" key="2">
    <source>
        <dbReference type="ARBA" id="ARBA00023015"/>
    </source>
</evidence>
<dbReference type="InterPro" id="IPR007627">
    <property type="entry name" value="RNA_pol_sigma70_r2"/>
</dbReference>
<dbReference type="GO" id="GO:0006352">
    <property type="term" value="P:DNA-templated transcription initiation"/>
    <property type="evidence" value="ECO:0007669"/>
    <property type="project" value="InterPro"/>
</dbReference>
<reference evidence="7" key="1">
    <citation type="journal article" date="2021" name="Environ. Microbiol.">
        <title>Genomic characterization of three novel Desulfobacterota classes expand the metabolic and phylogenetic diversity of the phylum.</title>
        <authorList>
            <person name="Murphy C.L."/>
            <person name="Biggerstaff J."/>
            <person name="Eichhorn A."/>
            <person name="Ewing E."/>
            <person name="Shahan R."/>
            <person name="Soriano D."/>
            <person name="Stewart S."/>
            <person name="VanMol K."/>
            <person name="Walker R."/>
            <person name="Walters P."/>
            <person name="Elshahed M.S."/>
            <person name="Youssef N.H."/>
        </authorList>
    </citation>
    <scope>NUCLEOTIDE SEQUENCE</scope>
    <source>
        <strain evidence="7">Zod_Metabat.24</strain>
    </source>
</reference>
<proteinExistence type="inferred from homology"/>
<dbReference type="Gene3D" id="1.10.1740.10">
    <property type="match status" value="1"/>
</dbReference>
<evidence type="ECO:0000313" key="8">
    <source>
        <dbReference type="Proteomes" id="UP000809273"/>
    </source>
</evidence>
<accession>A0A9D8KHV9</accession>
<keyword evidence="3" id="KW-0731">Sigma factor</keyword>
<dbReference type="PANTHER" id="PTHR43133:SF8">
    <property type="entry name" value="RNA POLYMERASE SIGMA FACTOR HI_1459-RELATED"/>
    <property type="match status" value="1"/>
</dbReference>
<dbReference type="PANTHER" id="PTHR43133">
    <property type="entry name" value="RNA POLYMERASE ECF-TYPE SIGMA FACTO"/>
    <property type="match status" value="1"/>
</dbReference>
<comment type="similarity">
    <text evidence="1">Belongs to the sigma-70 factor family. ECF subfamily.</text>
</comment>
<evidence type="ECO:0000256" key="5">
    <source>
        <dbReference type="ARBA" id="ARBA00023163"/>
    </source>
</evidence>
<dbReference type="Proteomes" id="UP000809273">
    <property type="component" value="Unassembled WGS sequence"/>
</dbReference>
<dbReference type="GO" id="GO:0003677">
    <property type="term" value="F:DNA binding"/>
    <property type="evidence" value="ECO:0007669"/>
    <property type="project" value="UniProtKB-KW"/>
</dbReference>
<evidence type="ECO:0000256" key="3">
    <source>
        <dbReference type="ARBA" id="ARBA00023082"/>
    </source>
</evidence>
<dbReference type="InterPro" id="IPR039425">
    <property type="entry name" value="RNA_pol_sigma-70-like"/>
</dbReference>
<dbReference type="Pfam" id="PF04542">
    <property type="entry name" value="Sigma70_r2"/>
    <property type="match status" value="1"/>
</dbReference>
<keyword evidence="2" id="KW-0805">Transcription regulation</keyword>
<dbReference type="InterPro" id="IPR013325">
    <property type="entry name" value="RNA_pol_sigma_r2"/>
</dbReference>
<feature type="domain" description="RNA polymerase sigma-70 region 2" evidence="6">
    <location>
        <begin position="17"/>
        <end position="81"/>
    </location>
</feature>
<gene>
    <name evidence="7" type="ORF">JW984_14130</name>
</gene>
<keyword evidence="5" id="KW-0804">Transcription</keyword>
<dbReference type="InterPro" id="IPR014284">
    <property type="entry name" value="RNA_pol_sigma-70_dom"/>
</dbReference>
<dbReference type="GO" id="GO:0016987">
    <property type="term" value="F:sigma factor activity"/>
    <property type="evidence" value="ECO:0007669"/>
    <property type="project" value="UniProtKB-KW"/>
</dbReference>
<dbReference type="NCBIfam" id="TIGR02937">
    <property type="entry name" value="sigma70-ECF"/>
    <property type="match status" value="1"/>
</dbReference>
<dbReference type="InterPro" id="IPR036388">
    <property type="entry name" value="WH-like_DNA-bd_sf"/>
</dbReference>
<name>A0A9D8KHV9_9DELT</name>
<evidence type="ECO:0000313" key="7">
    <source>
        <dbReference type="EMBL" id="MBN1574333.1"/>
    </source>
</evidence>
<organism evidence="7 8">
    <name type="scientific">Candidatus Zymogenus saltonus</name>
    <dbReference type="NCBI Taxonomy" id="2844893"/>
    <lineage>
        <taxon>Bacteria</taxon>
        <taxon>Deltaproteobacteria</taxon>
        <taxon>Candidatus Zymogenia</taxon>
        <taxon>Candidatus Zymogeniales</taxon>
        <taxon>Candidatus Zymogenaceae</taxon>
        <taxon>Candidatus Zymogenus</taxon>
    </lineage>
</organism>
<keyword evidence="4" id="KW-0238">DNA-binding</keyword>
<dbReference type="SUPFAM" id="SSF88946">
    <property type="entry name" value="Sigma2 domain of RNA polymerase sigma factors"/>
    <property type="match status" value="1"/>
</dbReference>
<dbReference type="SUPFAM" id="SSF88659">
    <property type="entry name" value="Sigma3 and sigma4 domains of RNA polymerase sigma factors"/>
    <property type="match status" value="1"/>
</dbReference>
<protein>
    <submittedName>
        <fullName evidence="7">RNA polymerase sigma factor</fullName>
    </submittedName>
</protein>
<comment type="caution">
    <text evidence="7">The sequence shown here is derived from an EMBL/GenBank/DDBJ whole genome shotgun (WGS) entry which is preliminary data.</text>
</comment>
<dbReference type="AlphaFoldDB" id="A0A9D8KHV9"/>